<dbReference type="AlphaFoldDB" id="A0A8S3R7G0"/>
<dbReference type="OrthoDB" id="10320856at2759"/>
<dbReference type="EMBL" id="CAJPWZ010001013">
    <property type="protein sequence ID" value="CAG2205128.1"/>
    <property type="molecule type" value="Genomic_DNA"/>
</dbReference>
<dbReference type="Proteomes" id="UP000683360">
    <property type="component" value="Unassembled WGS sequence"/>
</dbReference>
<keyword evidence="3" id="KW-1185">Reference proteome</keyword>
<name>A0A8S3R7G0_MYTED</name>
<accession>A0A8S3R7G0</accession>
<proteinExistence type="predicted"/>
<reference evidence="2" key="1">
    <citation type="submission" date="2021-03" db="EMBL/GenBank/DDBJ databases">
        <authorList>
            <person name="Bekaert M."/>
        </authorList>
    </citation>
    <scope>NUCLEOTIDE SEQUENCE</scope>
</reference>
<protein>
    <submittedName>
        <fullName evidence="2">Uncharacterized protein</fullName>
    </submittedName>
</protein>
<comment type="caution">
    <text evidence="2">The sequence shown here is derived from an EMBL/GenBank/DDBJ whole genome shotgun (WGS) entry which is preliminary data.</text>
</comment>
<organism evidence="2 3">
    <name type="scientific">Mytilus edulis</name>
    <name type="common">Blue mussel</name>
    <dbReference type="NCBI Taxonomy" id="6550"/>
    <lineage>
        <taxon>Eukaryota</taxon>
        <taxon>Metazoa</taxon>
        <taxon>Spiralia</taxon>
        <taxon>Lophotrochozoa</taxon>
        <taxon>Mollusca</taxon>
        <taxon>Bivalvia</taxon>
        <taxon>Autobranchia</taxon>
        <taxon>Pteriomorphia</taxon>
        <taxon>Mytilida</taxon>
        <taxon>Mytiloidea</taxon>
        <taxon>Mytilidae</taxon>
        <taxon>Mytilinae</taxon>
        <taxon>Mytilus</taxon>
    </lineage>
</organism>
<evidence type="ECO:0000256" key="1">
    <source>
        <dbReference type="SAM" id="MobiDB-lite"/>
    </source>
</evidence>
<evidence type="ECO:0000313" key="3">
    <source>
        <dbReference type="Proteomes" id="UP000683360"/>
    </source>
</evidence>
<sequence>MGLVFDHTECLLLPSVAATLTCGKFLDKNSELFKKLVNKTNVSISPKKGNYVFSGMFADLTDANTIIVNFIEDLRTKLNEVHTSLLFDSRIGSVRNNLGGTHTQLVIKEELETENMTRAEIQTLTEKHTENTGNVQIGNTENFQIGNTKNNQIENTENVCTDNTENVQLESNKSRFTRKENNKCRKKRKISDDTLTEKMEDILIENTEIILKENDLSINQSNKKRGRKNQQGNNKCRKKRKLVDDNQTENIKKENSENVQTENTENIRKDNSENIQKENRENTPKNGTVNIQKEKNCSNQGKHEYGKEKNRTLKKWRRKQFRIKKKEEYKYRKMSENIQTKNIEIMMNIQNDNSENIQKDICKKIREETYITWKKWRKNQLSIILQEQIRKEDQEKYGMHGMKRKMSAGKILKEMKCTETIVSCRLCQDETFFFKERQNFYLHMNTVHKKKFEFCLNVVYQRLEK</sequence>
<feature type="region of interest" description="Disordered" evidence="1">
    <location>
        <begin position="220"/>
        <end position="288"/>
    </location>
</feature>
<feature type="compositionally biased region" description="Basic and acidic residues" evidence="1">
    <location>
        <begin position="265"/>
        <end position="283"/>
    </location>
</feature>
<gene>
    <name evidence="2" type="ORF">MEDL_19562</name>
</gene>
<evidence type="ECO:0000313" key="2">
    <source>
        <dbReference type="EMBL" id="CAG2205128.1"/>
    </source>
</evidence>